<keyword evidence="2" id="KW-1185">Reference proteome</keyword>
<gene>
    <name evidence="1" type="ORF">S7S_07375</name>
</gene>
<dbReference type="EMBL" id="CP004387">
    <property type="protein sequence ID" value="AJD47891.1"/>
    <property type="molecule type" value="Genomic_DNA"/>
</dbReference>
<accession>A0A0B4XL90</accession>
<evidence type="ECO:0000313" key="2">
    <source>
        <dbReference type="Proteomes" id="UP000006764"/>
    </source>
</evidence>
<evidence type="ECO:0008006" key="3">
    <source>
        <dbReference type="Google" id="ProtNLM"/>
    </source>
</evidence>
<protein>
    <recommendedName>
        <fullName evidence="3">DUF2804 domain-containing protein</fullName>
    </recommendedName>
</protein>
<dbReference type="Proteomes" id="UP000006764">
    <property type="component" value="Chromosome"/>
</dbReference>
<name>A0A0B4XL90_9GAMM</name>
<dbReference type="HOGENOM" id="CLU_068418_1_0_6"/>
<dbReference type="KEGG" id="apac:S7S_07375"/>
<organism evidence="1 2">
    <name type="scientific">Isoalcanivorax pacificus W11-5</name>
    <dbReference type="NCBI Taxonomy" id="391936"/>
    <lineage>
        <taxon>Bacteria</taxon>
        <taxon>Pseudomonadati</taxon>
        <taxon>Pseudomonadota</taxon>
        <taxon>Gammaproteobacteria</taxon>
        <taxon>Oceanospirillales</taxon>
        <taxon>Alcanivoracaceae</taxon>
        <taxon>Isoalcanivorax</taxon>
    </lineage>
</organism>
<dbReference type="PANTHER" id="PTHR35868:SF4">
    <property type="entry name" value="DUF2804 DOMAIN-CONTAINING PROTEIN"/>
    <property type="match status" value="1"/>
</dbReference>
<dbReference type="STRING" id="391936.S7S_07375"/>
<dbReference type="Pfam" id="PF10974">
    <property type="entry name" value="DUF2804"/>
    <property type="match status" value="1"/>
</dbReference>
<dbReference type="OrthoDB" id="9134802at2"/>
<proteinExistence type="predicted"/>
<dbReference type="RefSeq" id="WP_008739218.1">
    <property type="nucleotide sequence ID" value="NZ_CP004387.1"/>
</dbReference>
<sequence length="346" mass="38603">MFDNSDNNTARLIDARGQVAFGLFPGSVADINGREADYRTPMGRPASRLARHFNYKQFQYFGVISDDLLAGCALADTAWMGIAFFYLFEPATGRLVEHTWRSPMSRALRMSASPVEGESVFQQQGVDIRMGYQPHNGGLRKTLSVTLPSLTLQAQMDESAAYEPMSICTRTGVNGWVYANKVAGVDVSGTLQRDGSTLSLSDLHACGHHDFSAGYMRRETFWNWACLSGHAGGHRLGLNLSCGVNETSFTENCLWLDDRLIKVDTTVFDYQRDNLLAPWQVRSNDGQVALTFEPLGNHREHLNLGLFATNFNQLFGRFTGEIRLADGETLAVRNLFGFVEEQYAKW</sequence>
<reference evidence="1 2" key="1">
    <citation type="journal article" date="2012" name="J. Bacteriol.">
        <title>Genome sequence of an alkane-degrading bacterium, Alcanivorax pacificus type strain W11-5, isolated from deep sea sediment.</title>
        <authorList>
            <person name="Lai Q."/>
            <person name="Shao Z."/>
        </authorList>
    </citation>
    <scope>NUCLEOTIDE SEQUENCE [LARGE SCALE GENOMIC DNA]</scope>
    <source>
        <strain evidence="1 2">W11-5</strain>
    </source>
</reference>
<dbReference type="InterPro" id="IPR021243">
    <property type="entry name" value="DUF2804"/>
</dbReference>
<dbReference type="PANTHER" id="PTHR35868">
    <property type="entry name" value="DUF2804 DOMAIN-CONTAINING PROTEIN-RELATED"/>
    <property type="match status" value="1"/>
</dbReference>
<dbReference type="AlphaFoldDB" id="A0A0B4XL90"/>
<evidence type="ECO:0000313" key="1">
    <source>
        <dbReference type="EMBL" id="AJD47891.1"/>
    </source>
</evidence>